<protein>
    <recommendedName>
        <fullName evidence="3">2'-5' RNA ligase family protein</fullName>
    </recommendedName>
</protein>
<dbReference type="EMBL" id="CP023778">
    <property type="protein sequence ID" value="ATL68433.1"/>
    <property type="molecule type" value="Genomic_DNA"/>
</dbReference>
<dbReference type="Gene3D" id="3.90.1140.10">
    <property type="entry name" value="Cyclic phosphodiesterase"/>
    <property type="match status" value="1"/>
</dbReference>
<evidence type="ECO:0008006" key="3">
    <source>
        <dbReference type="Google" id="ProtNLM"/>
    </source>
</evidence>
<organism evidence="1 2">
    <name type="scientific">Nocardia terpenica</name>
    <dbReference type="NCBI Taxonomy" id="455432"/>
    <lineage>
        <taxon>Bacteria</taxon>
        <taxon>Bacillati</taxon>
        <taxon>Actinomycetota</taxon>
        <taxon>Actinomycetes</taxon>
        <taxon>Mycobacteriales</taxon>
        <taxon>Nocardiaceae</taxon>
        <taxon>Nocardia</taxon>
    </lineage>
</organism>
<name>A0A291RLI1_9NOCA</name>
<dbReference type="AlphaFoldDB" id="A0A291RLI1"/>
<accession>A0A291RLI1</accession>
<dbReference type="Proteomes" id="UP000221961">
    <property type="component" value="Chromosome"/>
</dbReference>
<dbReference type="Pfam" id="PF13563">
    <property type="entry name" value="2_5_RNA_ligase2"/>
    <property type="match status" value="1"/>
</dbReference>
<gene>
    <name evidence="1" type="ORF">CRH09_21845</name>
</gene>
<proteinExistence type="predicted"/>
<sequence length="121" mass="13480">MRRPFDITVGPPVVDEETIGMPVADPDGLRQVHDDLQSAIGDVWGTDRVPERGSTFTPHLSLSYSTGVASMSALRQLLQQNSLDGVRTLEHISAVSLIELNRDNHRYEWREIAKVGLGMER</sequence>
<evidence type="ECO:0000313" key="1">
    <source>
        <dbReference type="EMBL" id="ATL68433.1"/>
    </source>
</evidence>
<evidence type="ECO:0000313" key="2">
    <source>
        <dbReference type="Proteomes" id="UP000221961"/>
    </source>
</evidence>
<reference evidence="1 2" key="1">
    <citation type="submission" date="2017-10" db="EMBL/GenBank/DDBJ databases">
        <title>Comparative genomics between pathogenic Norcardia.</title>
        <authorList>
            <person name="Zeng L."/>
        </authorList>
    </citation>
    <scope>NUCLEOTIDE SEQUENCE [LARGE SCALE GENOMIC DNA]</scope>
    <source>
        <strain evidence="1 2">NC_YFY_NT001</strain>
    </source>
</reference>
<dbReference type="KEGG" id="ntp:CRH09_21845"/>